<dbReference type="GO" id="GO:0006094">
    <property type="term" value="P:gluconeogenesis"/>
    <property type="evidence" value="ECO:0007669"/>
    <property type="project" value="TreeGrafter"/>
</dbReference>
<accession>A0A5D0MDB4</accession>
<organism evidence="14 15">
    <name type="scientific">Candidatus Mcinerneyibacterium aminivorans</name>
    <dbReference type="NCBI Taxonomy" id="2703815"/>
    <lineage>
        <taxon>Bacteria</taxon>
        <taxon>Candidatus Macinerneyibacteriota</taxon>
        <taxon>Candidatus Mcinerneyibacteria</taxon>
        <taxon>Candidatus Mcinerneyibacteriales</taxon>
        <taxon>Candidatus Mcinerneyibacteriaceae</taxon>
        <taxon>Candidatus Mcinerneyibacterium</taxon>
    </lineage>
</organism>
<evidence type="ECO:0000256" key="4">
    <source>
        <dbReference type="ARBA" id="ARBA00013061"/>
    </source>
</evidence>
<comment type="pathway">
    <text evidence="2 10">Carbohydrate degradation; glycolysis; pyruvate from D-glyceraldehyde 3-phosphate: step 2/5.</text>
</comment>
<keyword evidence="15" id="KW-1185">Reference proteome</keyword>
<evidence type="ECO:0000256" key="7">
    <source>
        <dbReference type="ARBA" id="ARBA00022777"/>
    </source>
</evidence>
<dbReference type="PANTHER" id="PTHR11406">
    <property type="entry name" value="PHOSPHOGLYCERATE KINASE"/>
    <property type="match status" value="1"/>
</dbReference>
<dbReference type="PIRSF" id="PIRSF000724">
    <property type="entry name" value="Pgk"/>
    <property type="match status" value="1"/>
</dbReference>
<evidence type="ECO:0000313" key="15">
    <source>
        <dbReference type="Proteomes" id="UP000324143"/>
    </source>
</evidence>
<dbReference type="HAMAP" id="MF_00145">
    <property type="entry name" value="Phosphoglyc_kinase"/>
    <property type="match status" value="1"/>
</dbReference>
<keyword evidence="10" id="KW-0963">Cytoplasm</keyword>
<keyword evidence="9 10" id="KW-0324">Glycolysis</keyword>
<dbReference type="Proteomes" id="UP000324143">
    <property type="component" value="Unassembled WGS sequence"/>
</dbReference>
<evidence type="ECO:0000256" key="8">
    <source>
        <dbReference type="ARBA" id="ARBA00022840"/>
    </source>
</evidence>
<feature type="binding site" evidence="10 12">
    <location>
        <position position="327"/>
    </location>
    <ligand>
        <name>ATP</name>
        <dbReference type="ChEBI" id="CHEBI:30616"/>
    </ligand>
</feature>
<evidence type="ECO:0000256" key="1">
    <source>
        <dbReference type="ARBA" id="ARBA00000642"/>
    </source>
</evidence>
<comment type="subunit">
    <text evidence="10">Monomer.</text>
</comment>
<evidence type="ECO:0000256" key="2">
    <source>
        <dbReference type="ARBA" id="ARBA00004838"/>
    </source>
</evidence>
<evidence type="ECO:0000256" key="10">
    <source>
        <dbReference type="HAMAP-Rule" id="MF_00145"/>
    </source>
</evidence>
<dbReference type="UniPathway" id="UPA00109">
    <property type="reaction ID" value="UER00185"/>
</dbReference>
<dbReference type="Gene3D" id="3.40.50.1260">
    <property type="entry name" value="Phosphoglycerate kinase, N-terminal domain"/>
    <property type="match status" value="2"/>
</dbReference>
<dbReference type="InterPro" id="IPR001576">
    <property type="entry name" value="Phosphoglycerate_kinase"/>
</dbReference>
<dbReference type="InterPro" id="IPR015824">
    <property type="entry name" value="Phosphoglycerate_kinase_N"/>
</dbReference>
<feature type="binding site" evidence="10">
    <location>
        <position position="156"/>
    </location>
    <ligand>
        <name>substrate</name>
    </ligand>
</feature>
<keyword evidence="5 10" id="KW-0808">Transferase</keyword>
<dbReference type="InterPro" id="IPR036043">
    <property type="entry name" value="Phosphoglycerate_kinase_sf"/>
</dbReference>
<dbReference type="PRINTS" id="PR00477">
    <property type="entry name" value="PHGLYCKINASE"/>
</dbReference>
<feature type="binding site" evidence="10 12">
    <location>
        <begin position="353"/>
        <end position="356"/>
    </location>
    <ligand>
        <name>ATP</name>
        <dbReference type="ChEBI" id="CHEBI:30616"/>
    </ligand>
</feature>
<evidence type="ECO:0000256" key="3">
    <source>
        <dbReference type="ARBA" id="ARBA00008982"/>
    </source>
</evidence>
<feature type="binding site" evidence="11">
    <location>
        <position position="42"/>
    </location>
    <ligand>
        <name>(2R)-3-phosphoglycerate</name>
        <dbReference type="ChEBI" id="CHEBI:58272"/>
    </ligand>
</feature>
<comment type="subcellular location">
    <subcellularLocation>
        <location evidence="10">Cytoplasm</location>
    </subcellularLocation>
</comment>
<sequence length="397" mass="44857">MIGHNLSKIKTVRDFDLNGKKIFLRGDLNCPIENNVVKDDTRIEALLPTIKYIIENNGQIVLVSHHGRPHGEYIEDLSLKPVARRLEEILDIEVSLVDCRLDDKKIQEIYENNQKVTMLENIRFCPEEREGDRKYAKKMSKIADIYINDAFGTCHRKHLSTFFIVQYFEKKGIGLLVERELKTYADVLENPSHPLIVVMGGSKVSDKIRVIKNMMSFADTFLIGGGMAYTLMKVKGYDIGNSLFEKEVYNVAKETIEYIENDGVDFILPQDHLIVKDIDKPENKRYSRQIPEGWIGVDIGLKTIENYRKVILEAGTVIWNGPMGIFEKTEYAEGTKLIAKAIAETSAFTVVGGGDSGRAIRSFNLNQKVDFVSTGGGASLRLLEGYGLPCVEILEEK</sequence>
<feature type="binding site" evidence="10">
    <location>
        <position position="296"/>
    </location>
    <ligand>
        <name>ATP</name>
        <dbReference type="ChEBI" id="CHEBI:30616"/>
    </ligand>
</feature>
<keyword evidence="7 10" id="KW-0418">Kinase</keyword>
<feature type="binding site" evidence="10">
    <location>
        <position position="42"/>
    </location>
    <ligand>
        <name>substrate</name>
    </ligand>
</feature>
<evidence type="ECO:0000256" key="6">
    <source>
        <dbReference type="ARBA" id="ARBA00022741"/>
    </source>
</evidence>
<dbReference type="GO" id="GO:0005829">
    <property type="term" value="C:cytosol"/>
    <property type="evidence" value="ECO:0007669"/>
    <property type="project" value="TreeGrafter"/>
</dbReference>
<reference evidence="14" key="1">
    <citation type="submission" date="2019-08" db="EMBL/GenBank/DDBJ databases">
        <title>Genomic characterization of a novel candidate phylum (ARYD3) from a high temperature, high salinity tertiary oil reservoir in north central Oklahoma, USA.</title>
        <authorList>
            <person name="Youssef N.H."/>
            <person name="Yadav A."/>
            <person name="Elshahed M.S."/>
        </authorList>
    </citation>
    <scope>NUCLEOTIDE SEQUENCE [LARGE SCALE GENOMIC DNA]</scope>
    <source>
        <strain evidence="14">ARYD3</strain>
    </source>
</reference>
<proteinExistence type="inferred from homology"/>
<evidence type="ECO:0000256" key="9">
    <source>
        <dbReference type="ARBA" id="ARBA00023152"/>
    </source>
</evidence>
<feature type="binding site" evidence="10">
    <location>
        <position position="123"/>
    </location>
    <ligand>
        <name>substrate</name>
    </ligand>
</feature>
<feature type="binding site" evidence="10 11">
    <location>
        <begin position="27"/>
        <end position="29"/>
    </location>
    <ligand>
        <name>substrate</name>
    </ligand>
</feature>
<protein>
    <recommendedName>
        <fullName evidence="4 10">Phosphoglycerate kinase</fullName>
        <ecNumber evidence="4 10">2.7.2.3</ecNumber>
    </recommendedName>
</protein>
<feature type="binding site" evidence="11">
    <location>
        <position position="156"/>
    </location>
    <ligand>
        <name>(2R)-3-phosphoglycerate</name>
        <dbReference type="ChEBI" id="CHEBI:58272"/>
    </ligand>
</feature>
<evidence type="ECO:0000256" key="12">
    <source>
        <dbReference type="PIRSR" id="PIRSR000724-2"/>
    </source>
</evidence>
<dbReference type="SUPFAM" id="SSF53748">
    <property type="entry name" value="Phosphoglycerate kinase"/>
    <property type="match status" value="1"/>
</dbReference>
<feature type="binding site" evidence="11">
    <location>
        <position position="123"/>
    </location>
    <ligand>
        <name>(2R)-3-phosphoglycerate</name>
        <dbReference type="ChEBI" id="CHEBI:58272"/>
    </ligand>
</feature>
<dbReference type="GO" id="GO:0005524">
    <property type="term" value="F:ATP binding"/>
    <property type="evidence" value="ECO:0007669"/>
    <property type="project" value="UniProtKB-KW"/>
</dbReference>
<comment type="similarity">
    <text evidence="3 10 13">Belongs to the phosphoglycerate kinase family.</text>
</comment>
<keyword evidence="6 10" id="KW-0547">Nucleotide-binding</keyword>
<dbReference type="Pfam" id="PF00162">
    <property type="entry name" value="PGK"/>
    <property type="match status" value="1"/>
</dbReference>
<gene>
    <name evidence="10" type="primary">pgk</name>
    <name evidence="14" type="ORF">FXF47_06060</name>
</gene>
<evidence type="ECO:0000313" key="14">
    <source>
        <dbReference type="EMBL" id="TYB30986.1"/>
    </source>
</evidence>
<dbReference type="EMBL" id="VSIX01000058">
    <property type="protein sequence ID" value="TYB30986.1"/>
    <property type="molecule type" value="Genomic_DNA"/>
</dbReference>
<dbReference type="GO" id="GO:0004618">
    <property type="term" value="F:phosphoglycerate kinase activity"/>
    <property type="evidence" value="ECO:0007669"/>
    <property type="project" value="UniProtKB-UniRule"/>
</dbReference>
<dbReference type="PANTHER" id="PTHR11406:SF23">
    <property type="entry name" value="PHOSPHOGLYCERATE KINASE 1, CHLOROPLASTIC-RELATED"/>
    <property type="match status" value="1"/>
</dbReference>
<dbReference type="EC" id="2.7.2.3" evidence="4 10"/>
<dbReference type="GO" id="GO:0043531">
    <property type="term" value="F:ADP binding"/>
    <property type="evidence" value="ECO:0007669"/>
    <property type="project" value="TreeGrafter"/>
</dbReference>
<feature type="binding site" evidence="10 12">
    <location>
        <position position="207"/>
    </location>
    <ligand>
        <name>ATP</name>
        <dbReference type="ChEBI" id="CHEBI:30616"/>
    </ligand>
</feature>
<comment type="caution">
    <text evidence="14">The sequence shown here is derived from an EMBL/GenBank/DDBJ whole genome shotgun (WGS) entry which is preliminary data.</text>
</comment>
<name>A0A5D0MDB4_9BACT</name>
<dbReference type="GO" id="GO:0006096">
    <property type="term" value="P:glycolytic process"/>
    <property type="evidence" value="ECO:0007669"/>
    <property type="project" value="UniProtKB-UniRule"/>
</dbReference>
<dbReference type="FunFam" id="3.40.50.1260:FF:000031">
    <property type="entry name" value="Phosphoglycerate kinase 1"/>
    <property type="match status" value="1"/>
</dbReference>
<dbReference type="AlphaFoldDB" id="A0A5D0MDB4"/>
<feature type="binding site" evidence="10 11">
    <location>
        <begin position="65"/>
        <end position="68"/>
    </location>
    <ligand>
        <name>substrate</name>
    </ligand>
</feature>
<evidence type="ECO:0000256" key="11">
    <source>
        <dbReference type="PIRSR" id="PIRSR000724-1"/>
    </source>
</evidence>
<comment type="catalytic activity">
    <reaction evidence="1 10 13">
        <text>(2R)-3-phosphoglycerate + ATP = (2R)-3-phospho-glyceroyl phosphate + ADP</text>
        <dbReference type="Rhea" id="RHEA:14801"/>
        <dbReference type="ChEBI" id="CHEBI:30616"/>
        <dbReference type="ChEBI" id="CHEBI:57604"/>
        <dbReference type="ChEBI" id="CHEBI:58272"/>
        <dbReference type="ChEBI" id="CHEBI:456216"/>
        <dbReference type="EC" id="2.7.2.3"/>
    </reaction>
</comment>
<evidence type="ECO:0000256" key="5">
    <source>
        <dbReference type="ARBA" id="ARBA00022679"/>
    </source>
</evidence>
<keyword evidence="8 10" id="KW-0067">ATP-binding</keyword>
<evidence type="ECO:0000256" key="13">
    <source>
        <dbReference type="RuleBase" id="RU000532"/>
    </source>
</evidence>